<dbReference type="Gene3D" id="3.40.50.10140">
    <property type="entry name" value="Toll/interleukin-1 receptor homology (TIR) domain"/>
    <property type="match status" value="1"/>
</dbReference>
<protein>
    <submittedName>
        <fullName evidence="1">Uncharacterized protein</fullName>
    </submittedName>
</protein>
<proteinExistence type="predicted"/>
<dbReference type="OrthoDB" id="122965at2"/>
<evidence type="ECO:0000313" key="1">
    <source>
        <dbReference type="EMBL" id="ANH80235.1"/>
    </source>
</evidence>
<dbReference type="Proteomes" id="UP000077667">
    <property type="component" value="Chromosome"/>
</dbReference>
<dbReference type="STRING" id="1176587.A8C56_03880"/>
<gene>
    <name evidence="1" type="ORF">A8C56_03880</name>
</gene>
<dbReference type="EMBL" id="CP015772">
    <property type="protein sequence ID" value="ANH80235.1"/>
    <property type="molecule type" value="Genomic_DNA"/>
</dbReference>
<accession>A0A1A9HYS5</accession>
<name>A0A1A9HYS5_9BACT</name>
<keyword evidence="2" id="KW-1185">Reference proteome</keyword>
<dbReference type="AlphaFoldDB" id="A0A1A9HYS5"/>
<organism evidence="1 2">
    <name type="scientific">Niabella ginsenosidivorans</name>
    <dbReference type="NCBI Taxonomy" id="1176587"/>
    <lineage>
        <taxon>Bacteria</taxon>
        <taxon>Pseudomonadati</taxon>
        <taxon>Bacteroidota</taxon>
        <taxon>Chitinophagia</taxon>
        <taxon>Chitinophagales</taxon>
        <taxon>Chitinophagaceae</taxon>
        <taxon>Niabella</taxon>
    </lineage>
</organism>
<reference evidence="1 2" key="1">
    <citation type="submission" date="2016-05" db="EMBL/GenBank/DDBJ databases">
        <title>Niabella ginsenosidivorans BS26 whole genome sequencing.</title>
        <authorList>
            <person name="Im W.T."/>
            <person name="Siddiqi M.Z."/>
        </authorList>
    </citation>
    <scope>NUCLEOTIDE SEQUENCE [LARGE SCALE GENOMIC DNA]</scope>
    <source>
        <strain evidence="1 2">BS26</strain>
    </source>
</reference>
<dbReference type="KEGG" id="nia:A8C56_03880"/>
<evidence type="ECO:0000313" key="2">
    <source>
        <dbReference type="Proteomes" id="UP000077667"/>
    </source>
</evidence>
<dbReference type="InterPro" id="IPR035897">
    <property type="entry name" value="Toll_tir_struct_dom_sf"/>
</dbReference>
<sequence>MKIFLSWSGDLSHKIAIEFREWLPFVIQSVEPYVSSEDIDKGSRWSIDIAKELENSSFGILCVTPLNIDAPWLNFEAGALSKAFSTSNVSPFLFGLKPSDLKKSPLLQFQSTLYDKKDLLKLVLSINNVLGKDKLDEAKLKMTFDVWYEQLKSKLDPILKEATTNKANAKTQDKIETKSNEAVEEILELTREQFKILRNPEAILPPQYISYILKEFSPNFKIDTKIARDLDFGFKNLKMAISKLPEEVMTENLDLDRALMRLERAIIYLIENYKRRPTRSLFEE</sequence>
<dbReference type="RefSeq" id="WP_067752303.1">
    <property type="nucleotide sequence ID" value="NZ_CP015772.1"/>
</dbReference>